<proteinExistence type="predicted"/>
<dbReference type="AlphaFoldDB" id="A0A1C2I6C7"/>
<comment type="caution">
    <text evidence="1">The sequence shown here is derived from an EMBL/GenBank/DDBJ whole genome shotgun (WGS) entry which is preliminary data.</text>
</comment>
<keyword evidence="2" id="KW-1185">Reference proteome</keyword>
<dbReference type="Proteomes" id="UP000095008">
    <property type="component" value="Unassembled WGS sequence"/>
</dbReference>
<name>A0A1C2I6C7_ACITH</name>
<evidence type="ECO:0000313" key="1">
    <source>
        <dbReference type="EMBL" id="OCX71528.1"/>
    </source>
</evidence>
<evidence type="ECO:0000313" key="2">
    <source>
        <dbReference type="Proteomes" id="UP000095008"/>
    </source>
</evidence>
<reference evidence="1" key="1">
    <citation type="journal article" date="2016" name="Int. J. Mol. Sci.">
        <title>Comparative genomics of the extreme acidophile Acidithiobacillus thiooxidans reveals intraspecific divergence and niche adaptation.</title>
        <authorList>
            <person name="Zhang X."/>
            <person name="Feng X."/>
            <person name="Tao J."/>
            <person name="Ma L."/>
            <person name="Xiao Y."/>
            <person name="Liang Y."/>
            <person name="Liu X."/>
            <person name="Yin H."/>
        </authorList>
    </citation>
    <scope>NUCLEOTIDE SEQUENCE [LARGE SCALE GENOMIC DNA]</scope>
    <source>
        <strain evidence="1">DXS-W</strain>
    </source>
</reference>
<protein>
    <submittedName>
        <fullName evidence="1">Uncharacterized protein</fullName>
    </submittedName>
</protein>
<dbReference type="EMBL" id="LWRY01000132">
    <property type="protein sequence ID" value="OCX71528.1"/>
    <property type="molecule type" value="Genomic_DNA"/>
</dbReference>
<sequence length="85" mass="9841">MWYFNFLLKIYKEVLMDLEKQSDGTFRLRMSKAEADKVSDALLKKAGDFNRSTLDFAYLSAEAVLSMDNEFRQPKSFYQGESHAG</sequence>
<organism evidence="1 2">
    <name type="scientific">Acidithiobacillus thiooxidans</name>
    <name type="common">Thiobacillus thiooxidans</name>
    <dbReference type="NCBI Taxonomy" id="930"/>
    <lineage>
        <taxon>Bacteria</taxon>
        <taxon>Pseudomonadati</taxon>
        <taxon>Pseudomonadota</taxon>
        <taxon>Acidithiobacillia</taxon>
        <taxon>Acidithiobacillales</taxon>
        <taxon>Acidithiobacillaceae</taxon>
        <taxon>Acidithiobacillus</taxon>
    </lineage>
</organism>
<accession>A0A1C2I6C7</accession>
<gene>
    <name evidence="1" type="ORF">A6M23_11740</name>
</gene>